<evidence type="ECO:0000313" key="2">
    <source>
        <dbReference type="Proteomes" id="UP000004596"/>
    </source>
</evidence>
<dbReference type="EMBL" id="ABJL02000008">
    <property type="protein sequence ID" value="EDV03237.1"/>
    <property type="molecule type" value="Genomic_DNA"/>
</dbReference>
<gene>
    <name evidence="1" type="ORF">BACINT_02352</name>
</gene>
<evidence type="ECO:0008006" key="3">
    <source>
        <dbReference type="Google" id="ProtNLM"/>
    </source>
</evidence>
<reference evidence="1 2" key="1">
    <citation type="submission" date="2008-04" db="EMBL/GenBank/DDBJ databases">
        <title>Draft genome sequence of Bacteroides intestinalis (DSM 17393).</title>
        <authorList>
            <person name="Sudarsanam P."/>
            <person name="Ley R."/>
            <person name="Guruge J."/>
            <person name="Turnbaugh P.J."/>
            <person name="Mahowald M."/>
            <person name="Liep D."/>
            <person name="Gordon J."/>
        </authorList>
    </citation>
    <scope>NUCLEOTIDE SEQUENCE [LARGE SCALE GENOMIC DNA]</scope>
    <source>
        <strain evidence="1 2">DSM 17393</strain>
    </source>
</reference>
<dbReference type="STRING" id="471870.BACINT_02352"/>
<comment type="caution">
    <text evidence="1">The sequence shown here is derived from an EMBL/GenBank/DDBJ whole genome shotgun (WGS) entry which is preliminary data.</text>
</comment>
<dbReference type="AlphaFoldDB" id="B3CDT3"/>
<dbReference type="InterPro" id="IPR010388">
    <property type="entry name" value="Anaerobic_Co-chelatase"/>
</dbReference>
<sequence length="67" mass="7673">MKETRPKQVTLIPLLLVCGNHTKEDIVGVWKPEMEKAGYQANVRMQGLGEQPAIRKLYMEHIEALLK</sequence>
<evidence type="ECO:0000313" key="1">
    <source>
        <dbReference type="EMBL" id="EDV03237.1"/>
    </source>
</evidence>
<dbReference type="SUPFAM" id="SSF53800">
    <property type="entry name" value="Chelatase"/>
    <property type="match status" value="1"/>
</dbReference>
<dbReference type="eggNOG" id="COG4822">
    <property type="taxonomic scope" value="Bacteria"/>
</dbReference>
<dbReference type="Proteomes" id="UP000004596">
    <property type="component" value="Unassembled WGS sequence"/>
</dbReference>
<dbReference type="Gene3D" id="3.40.50.1400">
    <property type="match status" value="1"/>
</dbReference>
<dbReference type="GO" id="GO:0019251">
    <property type="term" value="P:anaerobic cobalamin biosynthetic process"/>
    <property type="evidence" value="ECO:0007669"/>
    <property type="project" value="InterPro"/>
</dbReference>
<dbReference type="Pfam" id="PF06180">
    <property type="entry name" value="CbiK"/>
    <property type="match status" value="1"/>
</dbReference>
<organism evidence="1 2">
    <name type="scientific">Bacteroides intestinalis DSM 17393</name>
    <dbReference type="NCBI Taxonomy" id="471870"/>
    <lineage>
        <taxon>Bacteria</taxon>
        <taxon>Pseudomonadati</taxon>
        <taxon>Bacteroidota</taxon>
        <taxon>Bacteroidia</taxon>
        <taxon>Bacteroidales</taxon>
        <taxon>Bacteroidaceae</taxon>
        <taxon>Bacteroides</taxon>
    </lineage>
</organism>
<accession>B3CDT3</accession>
<reference evidence="1 2" key="2">
    <citation type="submission" date="2008-04" db="EMBL/GenBank/DDBJ databases">
        <authorList>
            <person name="Fulton L."/>
            <person name="Clifton S."/>
            <person name="Fulton B."/>
            <person name="Xu J."/>
            <person name="Minx P."/>
            <person name="Pepin K.H."/>
            <person name="Johnson M."/>
            <person name="Thiruvilangam P."/>
            <person name="Bhonagiri V."/>
            <person name="Nash W.E."/>
            <person name="Mardis E.R."/>
            <person name="Wilson R.K."/>
        </authorList>
    </citation>
    <scope>NUCLEOTIDE SEQUENCE [LARGE SCALE GENOMIC DNA]</scope>
    <source>
        <strain evidence="1 2">DSM 17393</strain>
    </source>
</reference>
<proteinExistence type="predicted"/>
<protein>
    <recommendedName>
        <fullName evidence="3">Sirohydrochlorin cobaltochelatase</fullName>
    </recommendedName>
</protein>
<dbReference type="GO" id="GO:0016852">
    <property type="term" value="F:sirohydrochlorin cobaltochelatase activity"/>
    <property type="evidence" value="ECO:0007669"/>
    <property type="project" value="InterPro"/>
</dbReference>
<name>B3CDT3_9BACE</name>